<organism evidence="1 2">
    <name type="scientific">Aspergillus heteromorphus CBS 117.55</name>
    <dbReference type="NCBI Taxonomy" id="1448321"/>
    <lineage>
        <taxon>Eukaryota</taxon>
        <taxon>Fungi</taxon>
        <taxon>Dikarya</taxon>
        <taxon>Ascomycota</taxon>
        <taxon>Pezizomycotina</taxon>
        <taxon>Eurotiomycetes</taxon>
        <taxon>Eurotiomycetidae</taxon>
        <taxon>Eurotiales</taxon>
        <taxon>Aspergillaceae</taxon>
        <taxon>Aspergillus</taxon>
        <taxon>Aspergillus subgen. Circumdati</taxon>
    </lineage>
</organism>
<dbReference type="EMBL" id="MSFL01000001">
    <property type="protein sequence ID" value="PWY92107.1"/>
    <property type="molecule type" value="Genomic_DNA"/>
</dbReference>
<sequence>MPNWYPSSIKSARLAQSAERETLNLKVAGSTPALGFSFCSFPTQSPYLGVIDGERDNYFSSPQEISCPQDIGTPRIRTEPLQHKCQ</sequence>
<dbReference type="Proteomes" id="UP000247233">
    <property type="component" value="Unassembled WGS sequence"/>
</dbReference>
<evidence type="ECO:0000313" key="1">
    <source>
        <dbReference type="EMBL" id="PWY92107.1"/>
    </source>
</evidence>
<comment type="caution">
    <text evidence="1">The sequence shown here is derived from an EMBL/GenBank/DDBJ whole genome shotgun (WGS) entry which is preliminary data.</text>
</comment>
<dbReference type="VEuPathDB" id="FungiDB:BO70DRAFT_357248"/>
<dbReference type="RefSeq" id="XP_025403846.1">
    <property type="nucleotide sequence ID" value="XM_025541990.1"/>
</dbReference>
<dbReference type="OrthoDB" id="4526866at2759"/>
<protein>
    <submittedName>
        <fullName evidence="1">Uncharacterized protein</fullName>
    </submittedName>
</protein>
<proteinExistence type="predicted"/>
<accession>A0A317X3M7</accession>
<gene>
    <name evidence="1" type="ORF">BO70DRAFT_357248</name>
</gene>
<dbReference type="GeneID" id="37064227"/>
<dbReference type="AlphaFoldDB" id="A0A317X3M7"/>
<evidence type="ECO:0000313" key="2">
    <source>
        <dbReference type="Proteomes" id="UP000247233"/>
    </source>
</evidence>
<reference evidence="1 2" key="1">
    <citation type="submission" date="2016-12" db="EMBL/GenBank/DDBJ databases">
        <title>The genomes of Aspergillus section Nigri reveals drivers in fungal speciation.</title>
        <authorList>
            <consortium name="DOE Joint Genome Institute"/>
            <person name="Vesth T.C."/>
            <person name="Nybo J."/>
            <person name="Theobald S."/>
            <person name="Brandl J."/>
            <person name="Frisvad J.C."/>
            <person name="Nielsen K.F."/>
            <person name="Lyhne E.K."/>
            <person name="Kogle M.E."/>
            <person name="Kuo A."/>
            <person name="Riley R."/>
            <person name="Clum A."/>
            <person name="Nolan M."/>
            <person name="Lipzen A."/>
            <person name="Salamov A."/>
            <person name="Henrissat B."/>
            <person name="Wiebenga A."/>
            <person name="De Vries R.P."/>
            <person name="Grigoriev I.V."/>
            <person name="Mortensen U.H."/>
            <person name="Andersen M.R."/>
            <person name="Baker S.E."/>
        </authorList>
    </citation>
    <scope>NUCLEOTIDE SEQUENCE [LARGE SCALE GENOMIC DNA]</scope>
    <source>
        <strain evidence="1 2">CBS 117.55</strain>
    </source>
</reference>
<keyword evidence="2" id="KW-1185">Reference proteome</keyword>
<name>A0A317X3M7_9EURO</name>